<dbReference type="Proteomes" id="UP000298416">
    <property type="component" value="Unassembled WGS sequence"/>
</dbReference>
<feature type="region of interest" description="Disordered" evidence="1">
    <location>
        <begin position="41"/>
        <end position="84"/>
    </location>
</feature>
<feature type="compositionally biased region" description="Polar residues" evidence="1">
    <location>
        <begin position="66"/>
        <end position="77"/>
    </location>
</feature>
<sequence length="84" mass="9108">MAKMMVVSLAFALVVCGLLWSTAEAQGKPMVQDTYKERALDEKPIPANPNTKGCNADHQCRGGSRRLSNLQVSSHGVQQPIRGN</sequence>
<proteinExistence type="predicted"/>
<reference evidence="3" key="1">
    <citation type="submission" date="2018-01" db="EMBL/GenBank/DDBJ databases">
        <authorList>
            <person name="Mao J.F."/>
        </authorList>
    </citation>
    <scope>NUCLEOTIDE SEQUENCE</scope>
    <source>
        <strain evidence="3">Huo1</strain>
        <tissue evidence="3">Leaf</tissue>
    </source>
</reference>
<feature type="chain" id="PRO_5036497452" evidence="2">
    <location>
        <begin position="26"/>
        <end position="84"/>
    </location>
</feature>
<gene>
    <name evidence="3" type="ORF">SASPL_113847</name>
</gene>
<evidence type="ECO:0000313" key="3">
    <source>
        <dbReference type="EMBL" id="KAG6423451.1"/>
    </source>
</evidence>
<comment type="caution">
    <text evidence="3">The sequence shown here is derived from an EMBL/GenBank/DDBJ whole genome shotgun (WGS) entry which is preliminary data.</text>
</comment>
<evidence type="ECO:0000313" key="4">
    <source>
        <dbReference type="Proteomes" id="UP000298416"/>
    </source>
</evidence>
<keyword evidence="2" id="KW-0732">Signal</keyword>
<dbReference type="AlphaFoldDB" id="A0A8X8Y5C4"/>
<keyword evidence="4" id="KW-1185">Reference proteome</keyword>
<dbReference type="EMBL" id="PNBA02000005">
    <property type="protein sequence ID" value="KAG6423451.1"/>
    <property type="molecule type" value="Genomic_DNA"/>
</dbReference>
<name>A0A8X8Y5C4_SALSN</name>
<feature type="signal peptide" evidence="2">
    <location>
        <begin position="1"/>
        <end position="25"/>
    </location>
</feature>
<reference evidence="3" key="2">
    <citation type="submission" date="2020-08" db="EMBL/GenBank/DDBJ databases">
        <title>Plant Genome Project.</title>
        <authorList>
            <person name="Zhang R.-G."/>
        </authorList>
    </citation>
    <scope>NUCLEOTIDE SEQUENCE</scope>
    <source>
        <strain evidence="3">Huo1</strain>
        <tissue evidence="3">Leaf</tissue>
    </source>
</reference>
<protein>
    <submittedName>
        <fullName evidence="3">Uncharacterized protein</fullName>
    </submittedName>
</protein>
<evidence type="ECO:0000256" key="2">
    <source>
        <dbReference type="SAM" id="SignalP"/>
    </source>
</evidence>
<accession>A0A8X8Y5C4</accession>
<organism evidence="3">
    <name type="scientific">Salvia splendens</name>
    <name type="common">Scarlet sage</name>
    <dbReference type="NCBI Taxonomy" id="180675"/>
    <lineage>
        <taxon>Eukaryota</taxon>
        <taxon>Viridiplantae</taxon>
        <taxon>Streptophyta</taxon>
        <taxon>Embryophyta</taxon>
        <taxon>Tracheophyta</taxon>
        <taxon>Spermatophyta</taxon>
        <taxon>Magnoliopsida</taxon>
        <taxon>eudicotyledons</taxon>
        <taxon>Gunneridae</taxon>
        <taxon>Pentapetalae</taxon>
        <taxon>asterids</taxon>
        <taxon>lamiids</taxon>
        <taxon>Lamiales</taxon>
        <taxon>Lamiaceae</taxon>
        <taxon>Nepetoideae</taxon>
        <taxon>Mentheae</taxon>
        <taxon>Salviinae</taxon>
        <taxon>Salvia</taxon>
        <taxon>Salvia subgen. Calosphace</taxon>
        <taxon>core Calosphace</taxon>
    </lineage>
</organism>
<evidence type="ECO:0000256" key="1">
    <source>
        <dbReference type="SAM" id="MobiDB-lite"/>
    </source>
</evidence>